<dbReference type="InterPro" id="IPR027417">
    <property type="entry name" value="P-loop_NTPase"/>
</dbReference>
<reference evidence="2" key="1">
    <citation type="journal article" date="2021" name="PeerJ">
        <title>Extensive microbial diversity within the chicken gut microbiome revealed by metagenomics and culture.</title>
        <authorList>
            <person name="Gilroy R."/>
            <person name="Ravi A."/>
            <person name="Getino M."/>
            <person name="Pursley I."/>
            <person name="Horton D.L."/>
            <person name="Alikhan N.F."/>
            <person name="Baker D."/>
            <person name="Gharbi K."/>
            <person name="Hall N."/>
            <person name="Watson M."/>
            <person name="Adriaenssens E.M."/>
            <person name="Foster-Nyarko E."/>
            <person name="Jarju S."/>
            <person name="Secka A."/>
            <person name="Antonio M."/>
            <person name="Oren A."/>
            <person name="Chaudhuri R.R."/>
            <person name="La Ragione R."/>
            <person name="Hildebrand F."/>
            <person name="Pallen M.J."/>
        </authorList>
    </citation>
    <scope>NUCLEOTIDE SEQUENCE</scope>
    <source>
        <strain evidence="2">CHK179-28034</strain>
    </source>
</reference>
<reference evidence="2" key="2">
    <citation type="submission" date="2021-04" db="EMBL/GenBank/DDBJ databases">
        <authorList>
            <person name="Gilroy R."/>
        </authorList>
    </citation>
    <scope>NUCLEOTIDE SEQUENCE</scope>
    <source>
        <strain evidence="2">CHK179-28034</strain>
    </source>
</reference>
<dbReference type="SUPFAM" id="SSF52540">
    <property type="entry name" value="P-loop containing nucleoside triphosphate hydrolases"/>
    <property type="match status" value="1"/>
</dbReference>
<dbReference type="Proteomes" id="UP000824049">
    <property type="component" value="Unassembled WGS sequence"/>
</dbReference>
<evidence type="ECO:0000259" key="1">
    <source>
        <dbReference type="Pfam" id="PF09820"/>
    </source>
</evidence>
<dbReference type="PANTHER" id="PTHR34825">
    <property type="entry name" value="CONSERVED PROTEIN, WITH A WEAK D-GALACTARATE DEHYDRATASE/ALTRONATE HYDROLASE DOMAIN"/>
    <property type="match status" value="1"/>
</dbReference>
<dbReference type="Pfam" id="PF09820">
    <property type="entry name" value="AAA-ATPase_like"/>
    <property type="match status" value="1"/>
</dbReference>
<protein>
    <submittedName>
        <fullName evidence="2">AAA family ATPase</fullName>
    </submittedName>
</protein>
<organism evidence="2 3">
    <name type="scientific">Candidatus Anaerobutyricum stercoris</name>
    <dbReference type="NCBI Taxonomy" id="2838457"/>
    <lineage>
        <taxon>Bacteria</taxon>
        <taxon>Bacillati</taxon>
        <taxon>Bacillota</taxon>
        <taxon>Clostridia</taxon>
        <taxon>Lachnospirales</taxon>
        <taxon>Lachnospiraceae</taxon>
        <taxon>Anaerobutyricum</taxon>
    </lineage>
</organism>
<proteinExistence type="predicted"/>
<sequence length="379" mass="42955">MGRFVNPDNSAFQVALNSEIYVDKTGLLSYTNKVLNTKQALICNSRPRRFGKSTTADMLTAYYSRGCDSRRIFSNLAISNTAGFEEHLNKYDVIHIDVQWCIEPAGGPKHVVSFIKETVIQELRDTYPDILFPDISSLADALSGIHTATGTKFIIIIDEWDVLIRDEAANQSVQDEYINFLRSLFKGTEPTKFICLAYLTGILPIKKVRTQSALNNFDEFTMLDASILAPYIGFTENEVQALCKKYHRNFENVKNWYDGYYIAGYHIYNPTAVVSIMLRGSFQSYWSQTGSYEAILPLINMDFDGLKTSILTMLSGSEIKINVNSFQNDMVTFRRKDDVLTLLIHLGYLAYNQNTQTSFIPNEEIRTELANAVEISSCP</sequence>
<dbReference type="EMBL" id="DXBR01000116">
    <property type="protein sequence ID" value="HIZ40789.1"/>
    <property type="molecule type" value="Genomic_DNA"/>
</dbReference>
<dbReference type="AlphaFoldDB" id="A0A9D2EN96"/>
<evidence type="ECO:0000313" key="2">
    <source>
        <dbReference type="EMBL" id="HIZ40789.1"/>
    </source>
</evidence>
<accession>A0A9D2EN96</accession>
<evidence type="ECO:0000313" key="3">
    <source>
        <dbReference type="Proteomes" id="UP000824049"/>
    </source>
</evidence>
<dbReference type="PANTHER" id="PTHR34825:SF1">
    <property type="entry name" value="AAA-ATPASE-LIKE DOMAIN-CONTAINING PROTEIN"/>
    <property type="match status" value="1"/>
</dbReference>
<feature type="domain" description="AAA-ATPase-like" evidence="1">
    <location>
        <begin position="18"/>
        <end position="208"/>
    </location>
</feature>
<name>A0A9D2EN96_9FIRM</name>
<dbReference type="InterPro" id="IPR018631">
    <property type="entry name" value="AAA-ATPase-like_dom"/>
</dbReference>
<gene>
    <name evidence="2" type="ORF">H9968_12895</name>
</gene>
<comment type="caution">
    <text evidence="2">The sequence shown here is derived from an EMBL/GenBank/DDBJ whole genome shotgun (WGS) entry which is preliminary data.</text>
</comment>